<keyword evidence="3" id="KW-0732">Signal</keyword>
<feature type="domain" description="RagB/SusD" evidence="6">
    <location>
        <begin position="465"/>
        <end position="653"/>
    </location>
</feature>
<comment type="similarity">
    <text evidence="2">Belongs to the SusD family.</text>
</comment>
<proteinExistence type="inferred from homology"/>
<dbReference type="EMBL" id="SJSA01000001">
    <property type="protein sequence ID" value="TGG39458.1"/>
    <property type="molecule type" value="Genomic_DNA"/>
</dbReference>
<evidence type="ECO:0000259" key="6">
    <source>
        <dbReference type="Pfam" id="PF07980"/>
    </source>
</evidence>
<keyword evidence="5" id="KW-0998">Cell outer membrane</keyword>
<comment type="caution">
    <text evidence="8">The sequence shown here is derived from an EMBL/GenBank/DDBJ whole genome shotgun (WGS) entry which is preliminary data.</text>
</comment>
<feature type="domain" description="SusD-like N-terminal" evidence="7">
    <location>
        <begin position="88"/>
        <end position="221"/>
    </location>
</feature>
<dbReference type="Pfam" id="PF14322">
    <property type="entry name" value="SusD-like_3"/>
    <property type="match status" value="1"/>
</dbReference>
<organism evidence="8 9">
    <name type="scientific">Duncaniella freteri</name>
    <dbReference type="NCBI Taxonomy" id="2530391"/>
    <lineage>
        <taxon>Bacteria</taxon>
        <taxon>Pseudomonadati</taxon>
        <taxon>Bacteroidota</taxon>
        <taxon>Bacteroidia</taxon>
        <taxon>Bacteroidales</taxon>
        <taxon>Muribaculaceae</taxon>
        <taxon>Duncaniella</taxon>
    </lineage>
</organism>
<evidence type="ECO:0000313" key="8">
    <source>
        <dbReference type="EMBL" id="TGG39458.1"/>
    </source>
</evidence>
<evidence type="ECO:0000256" key="2">
    <source>
        <dbReference type="ARBA" id="ARBA00006275"/>
    </source>
</evidence>
<dbReference type="GO" id="GO:0009279">
    <property type="term" value="C:cell outer membrane"/>
    <property type="evidence" value="ECO:0007669"/>
    <property type="project" value="UniProtKB-SubCell"/>
</dbReference>
<dbReference type="GeneID" id="82148463"/>
<evidence type="ECO:0000256" key="4">
    <source>
        <dbReference type="ARBA" id="ARBA00023136"/>
    </source>
</evidence>
<dbReference type="Proteomes" id="UP000297635">
    <property type="component" value="Unassembled WGS sequence"/>
</dbReference>
<dbReference type="InterPro" id="IPR033985">
    <property type="entry name" value="SusD-like_N"/>
</dbReference>
<evidence type="ECO:0000256" key="1">
    <source>
        <dbReference type="ARBA" id="ARBA00004442"/>
    </source>
</evidence>
<dbReference type="Gene3D" id="1.25.40.390">
    <property type="match status" value="2"/>
</dbReference>
<evidence type="ECO:0000259" key="7">
    <source>
        <dbReference type="Pfam" id="PF14322"/>
    </source>
</evidence>
<gene>
    <name evidence="8" type="ORF">EZ315_01580</name>
</gene>
<comment type="subcellular location">
    <subcellularLocation>
        <location evidence="1">Cell outer membrane</location>
    </subcellularLocation>
</comment>
<dbReference type="AlphaFoldDB" id="A0A4Z0V7T9"/>
<keyword evidence="4" id="KW-0472">Membrane</keyword>
<name>A0A4Z0V7T9_9BACT</name>
<keyword evidence="9" id="KW-1185">Reference proteome</keyword>
<evidence type="ECO:0000313" key="9">
    <source>
        <dbReference type="Proteomes" id="UP000297635"/>
    </source>
</evidence>
<sequence length="700" mass="78065">MKNSFKYIGSAIVAGLLLSSCSLDEDNPHAGDATLNNFQAWYGMQATCYFPLNNELYSSSDWLIMAETGTDIWVSSNNGDYAKQIFNYEEFGTSTNNSKKLWKQAYTTISTCNTVINEVDNILDGEADAKNILVAEAKTLRAFYYSLLVSQFGPVTLNLESSSSITGIVDLYPKRASEKDIYAQIIKDLSEAIPVLPVEPYGGNRARVTKKTAKGLLCRVYAQRAGLGDKFFGDGKEYWTLARDCAEDMITNKGTYGAYLYSDIADMWADANNRQNKEALFIASAADPYNEIFNLSTTTKNNKLFSYSCGGFIEDDFYNGNSNGKPTKGGSYFYGRLNQQVWQPSEYLMYCFNPEWDRRWEYTWLYTASTFTFLDWGGSVVTPRKKATCKLTEDICNKYGIDKSQIGQTLQPFADCSWINNGAFANQYNVRIWPLGVTEDDASKLLRVATSSAEFGSAGVANTTKAYAVPYPVASNDNRFNTLFVHKPLTADEKAKCPYVVITLSDCYNDTYPYGNTANGSAGSTLPVGNGTAVNGKVCPSLIKFNWAYDGCYTSNLQIKIGDMYIMRFAEVYLIAAEANQMLGDGARAAGFINDLRKRSLRPGYAGNYELATATEDDVLDEYARELCGEFSRWNLLKRHNNIEERLARYNKRAAKSFKPYMYNRPISQEFLDVILNAEEYGDNGYGSTASSGLSGLESY</sequence>
<dbReference type="Pfam" id="PF07980">
    <property type="entry name" value="SusD_RagB"/>
    <property type="match status" value="1"/>
</dbReference>
<dbReference type="InterPro" id="IPR011990">
    <property type="entry name" value="TPR-like_helical_dom_sf"/>
</dbReference>
<dbReference type="PROSITE" id="PS51257">
    <property type="entry name" value="PROKAR_LIPOPROTEIN"/>
    <property type="match status" value="1"/>
</dbReference>
<evidence type="ECO:0000256" key="3">
    <source>
        <dbReference type="ARBA" id="ARBA00022729"/>
    </source>
</evidence>
<protein>
    <submittedName>
        <fullName evidence="8">RagB/SusD family nutrient uptake outer membrane protein</fullName>
    </submittedName>
</protein>
<reference evidence="8 9" key="1">
    <citation type="submission" date="2019-02" db="EMBL/GenBank/DDBJ databases">
        <title>Isolation and identification of novel species under the genus Muribaculum.</title>
        <authorList>
            <person name="Miyake S."/>
            <person name="Ding Y."/>
            <person name="Low A."/>
            <person name="Soh M."/>
            <person name="Seedorf H."/>
        </authorList>
    </citation>
    <scope>NUCLEOTIDE SEQUENCE [LARGE SCALE GENOMIC DNA]</scope>
    <source>
        <strain evidence="8 9">TLL-A3</strain>
    </source>
</reference>
<dbReference type="RefSeq" id="WP_135470022.1">
    <property type="nucleotide sequence ID" value="NZ_CASCNC010000003.1"/>
</dbReference>
<evidence type="ECO:0000256" key="5">
    <source>
        <dbReference type="ARBA" id="ARBA00023237"/>
    </source>
</evidence>
<dbReference type="InterPro" id="IPR012944">
    <property type="entry name" value="SusD_RagB_dom"/>
</dbReference>
<accession>A0A4Z0V7T9</accession>
<dbReference type="SUPFAM" id="SSF48452">
    <property type="entry name" value="TPR-like"/>
    <property type="match status" value="1"/>
</dbReference>